<dbReference type="Gene3D" id="3.60.110.10">
    <property type="entry name" value="Carbon-nitrogen hydrolase"/>
    <property type="match status" value="1"/>
</dbReference>
<organism evidence="1 2">
    <name type="scientific">Bradyrhizobium campsiandrae</name>
    <dbReference type="NCBI Taxonomy" id="1729892"/>
    <lineage>
        <taxon>Bacteria</taxon>
        <taxon>Pseudomonadati</taxon>
        <taxon>Pseudomonadota</taxon>
        <taxon>Alphaproteobacteria</taxon>
        <taxon>Hyphomicrobiales</taxon>
        <taxon>Nitrobacteraceae</taxon>
        <taxon>Bradyrhizobium</taxon>
    </lineage>
</organism>
<gene>
    <name evidence="1" type="ORF">HA482_19040</name>
</gene>
<dbReference type="SUPFAM" id="SSF56317">
    <property type="entry name" value="Carbon-nitrogen hydrolase"/>
    <property type="match status" value="1"/>
</dbReference>
<evidence type="ECO:0000313" key="2">
    <source>
        <dbReference type="Proteomes" id="UP000639516"/>
    </source>
</evidence>
<sequence length="430" mass="47860">MSNIKLLEAQWLADVKQAIAFAELSFGEDVVSTRNALYALWLTVDQSPGSIRDLFRQFKEEDLAKAGGDITAKELFTNLPLAVGSVAERTKLLYALAVRIRALEAALHEISGDEPVRHENQCLARYGEAEAFILLRNPRHRTAATKQSFRRRGLVSSRVFPREIKGYRVKLLLPDDPRGRKRAAARKELSFGAGLFADMTFDVGHDADGFFIRDVSIPDQIATIRGHIAVASSSDCHGIVYPELTITSSTLLEICNGIGTGEWVCDLSLLVAGSRHAEVGQQRFNICSILNGYGEEIAQHRKLLQYSDGKEVESIQLGDELQILVLPDAIFAFGICLDFCNTSEDPPYADLDVDYVLVPSCGNERTMSGHVRRSAEYMDKQKTRTLVVQQFYSEGATGDLPLGYVLARCDDVTIQVKDLEKRNPWEIYNI</sequence>
<proteinExistence type="predicted"/>
<evidence type="ECO:0000313" key="1">
    <source>
        <dbReference type="EMBL" id="MBC9980304.1"/>
    </source>
</evidence>
<dbReference type="InterPro" id="IPR036526">
    <property type="entry name" value="C-N_Hydrolase_sf"/>
</dbReference>
<comment type="caution">
    <text evidence="1">The sequence shown here is derived from an EMBL/GenBank/DDBJ whole genome shotgun (WGS) entry which is preliminary data.</text>
</comment>
<name>A0ABR7U8B9_9BRAD</name>
<keyword evidence="2" id="KW-1185">Reference proteome</keyword>
<protein>
    <submittedName>
        <fullName evidence="1">Uncharacterized protein</fullName>
    </submittedName>
</protein>
<dbReference type="RefSeq" id="WP_188104477.1">
    <property type="nucleotide sequence ID" value="NZ_JAANIH010000040.1"/>
</dbReference>
<dbReference type="Proteomes" id="UP000639516">
    <property type="component" value="Unassembled WGS sequence"/>
</dbReference>
<accession>A0ABR7U8B9</accession>
<reference evidence="1 2" key="1">
    <citation type="journal article" date="2020" name="Arch. Microbiol.">
        <title>Bradyrhizobium campsiandrae sp. nov., a nitrogen-fixing bacterial strain isolated from a native leguminous tree from the Amazon adapted to flooded conditions.</title>
        <authorList>
            <person name="Cabral Michel D."/>
            <person name="Martins da Costa E."/>
            <person name="Azarias Guimaraes A."/>
            <person name="Soares de Carvalho T."/>
            <person name="Santos de Castro Caputo P."/>
            <person name="Willems A."/>
            <person name="de Souza Moreira F.M."/>
        </authorList>
    </citation>
    <scope>NUCLEOTIDE SEQUENCE [LARGE SCALE GENOMIC DNA]</scope>
    <source>
        <strain evidence="2">INPA 384B</strain>
    </source>
</reference>
<dbReference type="EMBL" id="JAATTO010000025">
    <property type="protein sequence ID" value="MBC9980304.1"/>
    <property type="molecule type" value="Genomic_DNA"/>
</dbReference>